<keyword evidence="1" id="KW-0540">Nuclease</keyword>
<dbReference type="GO" id="GO:0016874">
    <property type="term" value="F:ligase activity"/>
    <property type="evidence" value="ECO:0007669"/>
    <property type="project" value="UniProtKB-KW"/>
</dbReference>
<reference evidence="2" key="1">
    <citation type="submission" date="2015-05" db="EMBL/GenBank/DDBJ databases">
        <authorList>
            <person name="Rodrigo-Torres Lidia"/>
            <person name="Arahal R.David."/>
        </authorList>
    </citation>
    <scope>NUCLEOTIDE SEQUENCE [LARGE SCALE GENOMIC DNA]</scope>
    <source>
        <strain evidence="2">CECT 7321</strain>
    </source>
</reference>
<proteinExistence type="predicted"/>
<dbReference type="PANTHER" id="PTHR11203">
    <property type="entry name" value="CLEAVAGE AND POLYADENYLATION SPECIFICITY FACTOR FAMILY MEMBER"/>
    <property type="match status" value="1"/>
</dbReference>
<dbReference type="Gene3D" id="3.60.15.10">
    <property type="entry name" value="Ribonuclease Z/Hydroxyacylglutathione hydrolase-like"/>
    <property type="match status" value="1"/>
</dbReference>
<dbReference type="RefSeq" id="WP_050672636.1">
    <property type="nucleotide sequence ID" value="NZ_CVRL01000008.1"/>
</dbReference>
<dbReference type="AlphaFoldDB" id="A0A0H5CYH1"/>
<dbReference type="PANTHER" id="PTHR11203:SF49">
    <property type="entry name" value="BLL1145 PROTEIN"/>
    <property type="match status" value="1"/>
</dbReference>
<dbReference type="STRING" id="481446.NIT7645_00522"/>
<dbReference type="EMBL" id="CVRL01000008">
    <property type="protein sequence ID" value="CRL09936.1"/>
    <property type="molecule type" value="Genomic_DNA"/>
</dbReference>
<dbReference type="Proteomes" id="UP000043764">
    <property type="component" value="Unassembled WGS sequence"/>
</dbReference>
<keyword evidence="1" id="KW-0378">Hydrolase</keyword>
<accession>A0A0H5CYH1</accession>
<gene>
    <name evidence="1" type="ORF">NIT7321_00773</name>
</gene>
<dbReference type="InterPro" id="IPR026360">
    <property type="entry name" value="Xnuc_lig_assoc"/>
</dbReference>
<dbReference type="NCBIfam" id="TIGR04122">
    <property type="entry name" value="Xnuc_lig_assoc"/>
    <property type="match status" value="1"/>
</dbReference>
<keyword evidence="1" id="KW-0269">Exonuclease</keyword>
<dbReference type="SUPFAM" id="SSF56281">
    <property type="entry name" value="Metallo-hydrolase/oxidoreductase"/>
    <property type="match status" value="1"/>
</dbReference>
<dbReference type="InterPro" id="IPR050698">
    <property type="entry name" value="MBL"/>
</dbReference>
<evidence type="ECO:0000313" key="1">
    <source>
        <dbReference type="EMBL" id="CRL09936.1"/>
    </source>
</evidence>
<dbReference type="GO" id="GO:0004527">
    <property type="term" value="F:exonuclease activity"/>
    <property type="evidence" value="ECO:0007669"/>
    <property type="project" value="UniProtKB-KW"/>
</dbReference>
<protein>
    <submittedName>
        <fullName evidence="1">Putative exonuclease, DNA ligase-associated</fullName>
    </submittedName>
</protein>
<keyword evidence="2" id="KW-1185">Reference proteome</keyword>
<evidence type="ECO:0000313" key="2">
    <source>
        <dbReference type="Proteomes" id="UP000043764"/>
    </source>
</evidence>
<dbReference type="GO" id="GO:0004521">
    <property type="term" value="F:RNA endonuclease activity"/>
    <property type="evidence" value="ECO:0007669"/>
    <property type="project" value="TreeGrafter"/>
</dbReference>
<name>A0A0H5CYH1_9RHOB</name>
<keyword evidence="1" id="KW-0436">Ligase</keyword>
<organism evidence="1 2">
    <name type="scientific">Phaeobacter italicus</name>
    <dbReference type="NCBI Taxonomy" id="481446"/>
    <lineage>
        <taxon>Bacteria</taxon>
        <taxon>Pseudomonadati</taxon>
        <taxon>Pseudomonadota</taxon>
        <taxon>Alphaproteobacteria</taxon>
        <taxon>Rhodobacterales</taxon>
        <taxon>Roseobacteraceae</taxon>
        <taxon>Phaeobacter</taxon>
    </lineage>
</organism>
<sequence length="339" mass="37368">MPSLPVRSPQELLHPRPAGLYCPAGDFYIDPVQPVARALITHGHADHARAGHGTVWASPQTLDIMAIRYGEDFCQTRIPVEDRVDIAEVQATFTPAGHVLGSMQITVDDGNTAITVSGDYARVDNPACAAFALAPCDVFVTEATFGLPVFNHPSPQSEVEKLLRSVAAQPDRCHLVGAYALGKAQRVIALLRQAGWDRPIYIHGALQRLCDYHIEQGIDLGELRPATVKQGKDAFKGQIILGPPSAFAATWAQRFPDPVICFASGWMQVRARARQRGVELPLILSDHVDWPDLTRTIQDLSPQEVWVTHGREDALVRWCELNQIKARPLRLVGYEEEAD</sequence>
<dbReference type="InterPro" id="IPR036866">
    <property type="entry name" value="RibonucZ/Hydroxyglut_hydro"/>
</dbReference>